<feature type="binding site" evidence="12">
    <location>
        <position position="309"/>
    </location>
    <ligand>
        <name>Zn(2+)</name>
        <dbReference type="ChEBI" id="CHEBI:29105"/>
        <label>2</label>
    </ligand>
</feature>
<dbReference type="PROSITE" id="PS50016">
    <property type="entry name" value="ZF_PHD_2"/>
    <property type="match status" value="1"/>
</dbReference>
<comment type="similarity">
    <text evidence="2 14">Belongs to the ING family.</text>
</comment>
<dbReference type="InterPro" id="IPR019786">
    <property type="entry name" value="Zinc_finger_PHD-type_CS"/>
</dbReference>
<dbReference type="InterPro" id="IPR001965">
    <property type="entry name" value="Znf_PHD"/>
</dbReference>
<protein>
    <recommendedName>
        <fullName evidence="14">Inhibitor of growth protein</fullName>
    </recommendedName>
</protein>
<evidence type="ECO:0000313" key="17">
    <source>
        <dbReference type="Proteomes" id="UP000325440"/>
    </source>
</evidence>
<feature type="site" description="Histone H3K4me3 binding" evidence="11">
    <location>
        <position position="305"/>
    </location>
</feature>
<dbReference type="GO" id="GO:0006325">
    <property type="term" value="P:chromatin organization"/>
    <property type="evidence" value="ECO:0007669"/>
    <property type="project" value="UniProtKB-KW"/>
</dbReference>
<keyword evidence="3" id="KW-0341">Growth regulation</keyword>
<keyword evidence="6 12" id="KW-0862">Zinc</keyword>
<feature type="binding site" evidence="12">
    <location>
        <position position="315"/>
    </location>
    <ligand>
        <name>Zn(2+)</name>
        <dbReference type="ChEBI" id="CHEBI:29105"/>
        <label>1</label>
    </ligand>
</feature>
<evidence type="ECO:0000256" key="4">
    <source>
        <dbReference type="ARBA" id="ARBA00022723"/>
    </source>
</evidence>
<evidence type="ECO:0000256" key="1">
    <source>
        <dbReference type="ARBA" id="ARBA00004123"/>
    </source>
</evidence>
<dbReference type="Gene3D" id="3.30.40.10">
    <property type="entry name" value="Zinc/RING finger domain, C3HC4 (zinc finger)"/>
    <property type="match status" value="1"/>
</dbReference>
<feature type="binding site" evidence="12">
    <location>
        <position position="331"/>
    </location>
    <ligand>
        <name>Zn(2+)</name>
        <dbReference type="ChEBI" id="CHEBI:29105"/>
        <label>2</label>
    </ligand>
</feature>
<dbReference type="PANTHER" id="PTHR10333:SF103">
    <property type="entry name" value="INHIBITOR OF GROWTH PROTEIN 3"/>
    <property type="match status" value="1"/>
</dbReference>
<feature type="binding site" evidence="12">
    <location>
        <position position="291"/>
    </location>
    <ligand>
        <name>Zn(2+)</name>
        <dbReference type="ChEBI" id="CHEBI:29105"/>
        <label>1</label>
    </ligand>
</feature>
<evidence type="ECO:0000256" key="12">
    <source>
        <dbReference type="PIRSR" id="PIRSR628651-51"/>
    </source>
</evidence>
<comment type="subunit">
    <text evidence="14">Component of an histone acetyltransferase complex. Interacts with H3K4me3 and to a lesser extent with H3K4me2.</text>
</comment>
<evidence type="ECO:0000259" key="15">
    <source>
        <dbReference type="PROSITE" id="PS50016"/>
    </source>
</evidence>
<proteinExistence type="inferred from homology"/>
<dbReference type="AlphaFoldDB" id="A0A5E4M2H5"/>
<evidence type="ECO:0000256" key="3">
    <source>
        <dbReference type="ARBA" id="ARBA00022604"/>
    </source>
</evidence>
<dbReference type="InterPro" id="IPR013083">
    <property type="entry name" value="Znf_RING/FYVE/PHD"/>
</dbReference>
<dbReference type="PANTHER" id="PTHR10333">
    <property type="entry name" value="INHIBITOR OF GROWTH PROTEIN"/>
    <property type="match status" value="1"/>
</dbReference>
<dbReference type="Gene3D" id="6.10.140.1740">
    <property type="match status" value="1"/>
</dbReference>
<evidence type="ECO:0000256" key="8">
    <source>
        <dbReference type="ARBA" id="ARBA00023015"/>
    </source>
</evidence>
<dbReference type="CDD" id="cd16859">
    <property type="entry name" value="ING_ING4_5"/>
    <property type="match status" value="1"/>
</dbReference>
<evidence type="ECO:0000313" key="16">
    <source>
        <dbReference type="EMBL" id="VVC26064.1"/>
    </source>
</evidence>
<keyword evidence="10 14" id="KW-0539">Nucleus</keyword>
<evidence type="ECO:0000256" key="2">
    <source>
        <dbReference type="ARBA" id="ARBA00010210"/>
    </source>
</evidence>
<feature type="site" description="Histone H3K4me3 binding" evidence="11">
    <location>
        <position position="301"/>
    </location>
</feature>
<sequence>MYYLEDYLEKLECLPEEIKKNLMKLGEMDHNVITSMDNIRKRVDILFSKADHIDPQEFETNFQAIMSDGSKTVEESDAKIQLADQMQELMTKYIGRLDQEIHKFKMEMEADYSGITELIEKRSLDSEQSNVKYPSPKKGQLNRRLFGEKKREIYNISLHKEKSIVSSSTSNIDVTQSSQYYPNPMHTLMTLPYSLGRNKPCSTVTSQTISDAQQLPGRFSVNSSEASIETFSPEISFGSQIGTVTDVLFPELCCDELSKTEHNSQEEMGNLTMLMDGDTSITSDVDEIRYCTCNDVAYGAMVACDNKMCPYEWFHYKCVGIKTPPKGKWYCSKCKKTSTKAQKVLKSKSTSRVLE</sequence>
<comment type="domain">
    <text evidence="14">The PHD-type zinc finger mediates the binding to H3K4me3.</text>
</comment>
<evidence type="ECO:0000256" key="9">
    <source>
        <dbReference type="ARBA" id="ARBA00023163"/>
    </source>
</evidence>
<accession>A0A5E4M2H5</accession>
<feature type="binding site" evidence="12">
    <location>
        <position position="304"/>
    </location>
    <ligand>
        <name>Zn(2+)</name>
        <dbReference type="ChEBI" id="CHEBI:29105"/>
        <label>2</label>
    </ligand>
</feature>
<dbReference type="SMART" id="SM01408">
    <property type="entry name" value="ING"/>
    <property type="match status" value="1"/>
</dbReference>
<dbReference type="OrthoDB" id="5411773at2759"/>
<feature type="domain" description="PHD-type" evidence="15">
    <location>
        <begin position="288"/>
        <end position="337"/>
    </location>
</feature>
<dbReference type="InterPro" id="IPR024610">
    <property type="entry name" value="ING_N_histone-binding"/>
</dbReference>
<feature type="binding site" evidence="12">
    <location>
        <position position="293"/>
    </location>
    <ligand>
        <name>Zn(2+)</name>
        <dbReference type="ChEBI" id="CHEBI:29105"/>
        <label>1</label>
    </ligand>
</feature>
<dbReference type="InterPro" id="IPR028651">
    <property type="entry name" value="ING_fam"/>
</dbReference>
<keyword evidence="9" id="KW-0804">Transcription</keyword>
<dbReference type="SUPFAM" id="SSF57903">
    <property type="entry name" value="FYVE/PHD zinc finger"/>
    <property type="match status" value="1"/>
</dbReference>
<dbReference type="GO" id="GO:0005634">
    <property type="term" value="C:nucleus"/>
    <property type="evidence" value="ECO:0007669"/>
    <property type="project" value="UniProtKB-SubCell"/>
</dbReference>
<evidence type="ECO:0000256" key="5">
    <source>
        <dbReference type="ARBA" id="ARBA00022771"/>
    </source>
</evidence>
<evidence type="ECO:0000256" key="6">
    <source>
        <dbReference type="ARBA" id="ARBA00022833"/>
    </source>
</evidence>
<evidence type="ECO:0000256" key="13">
    <source>
        <dbReference type="PROSITE-ProRule" id="PRU00146"/>
    </source>
</evidence>
<feature type="site" description="Histone H3K4me3 binding" evidence="11">
    <location>
        <position position="290"/>
    </location>
</feature>
<gene>
    <name evidence="16" type="ORF">CINCED_3A024323</name>
</gene>
<keyword evidence="4 12" id="KW-0479">Metal-binding</keyword>
<dbReference type="GO" id="GO:0008270">
    <property type="term" value="F:zinc ion binding"/>
    <property type="evidence" value="ECO:0007669"/>
    <property type="project" value="UniProtKB-KW"/>
</dbReference>
<dbReference type="SMART" id="SM00249">
    <property type="entry name" value="PHD"/>
    <property type="match status" value="1"/>
</dbReference>
<comment type="subcellular location">
    <subcellularLocation>
        <location evidence="1 14">Nucleus</location>
    </subcellularLocation>
</comment>
<dbReference type="EMBL" id="CABPRJ010000024">
    <property type="protein sequence ID" value="VVC26064.1"/>
    <property type="molecule type" value="Genomic_DNA"/>
</dbReference>
<dbReference type="CDD" id="cd15505">
    <property type="entry name" value="PHD_ING"/>
    <property type="match status" value="1"/>
</dbReference>
<evidence type="ECO:0000256" key="7">
    <source>
        <dbReference type="ARBA" id="ARBA00022853"/>
    </source>
</evidence>
<dbReference type="Proteomes" id="UP000325440">
    <property type="component" value="Unassembled WGS sequence"/>
</dbReference>
<dbReference type="Pfam" id="PF12998">
    <property type="entry name" value="ING"/>
    <property type="match status" value="1"/>
</dbReference>
<keyword evidence="17" id="KW-1185">Reference proteome</keyword>
<feature type="binding site" evidence="12">
    <location>
        <position position="318"/>
    </location>
    <ligand>
        <name>Zn(2+)</name>
        <dbReference type="ChEBI" id="CHEBI:29105"/>
        <label>1</label>
    </ligand>
</feature>
<feature type="site" description="Histone H3K4me3 binding" evidence="11">
    <location>
        <position position="313"/>
    </location>
</feature>
<dbReference type="InterPro" id="IPR019787">
    <property type="entry name" value="Znf_PHD-finger"/>
</dbReference>
<dbReference type="PROSITE" id="PS01359">
    <property type="entry name" value="ZF_PHD_1"/>
    <property type="match status" value="1"/>
</dbReference>
<keyword evidence="8" id="KW-0805">Transcription regulation</keyword>
<feature type="binding site" evidence="12">
    <location>
        <position position="334"/>
    </location>
    <ligand>
        <name>Zn(2+)</name>
        <dbReference type="ChEBI" id="CHEBI:29105"/>
        <label>2</label>
    </ligand>
</feature>
<comment type="function">
    <text evidence="14">Component of an histone acetyltransferase complex.</text>
</comment>
<dbReference type="InterPro" id="IPR011011">
    <property type="entry name" value="Znf_FYVE_PHD"/>
</dbReference>
<reference evidence="16 17" key="1">
    <citation type="submission" date="2019-08" db="EMBL/GenBank/DDBJ databases">
        <authorList>
            <person name="Alioto T."/>
            <person name="Alioto T."/>
            <person name="Gomez Garrido J."/>
        </authorList>
    </citation>
    <scope>NUCLEOTIDE SEQUENCE [LARGE SCALE GENOMIC DNA]</scope>
</reference>
<keyword evidence="5 13" id="KW-0863">Zinc-finger</keyword>
<evidence type="ECO:0000256" key="10">
    <source>
        <dbReference type="ARBA" id="ARBA00023242"/>
    </source>
</evidence>
<keyword evidence="7 14" id="KW-0156">Chromatin regulator</keyword>
<evidence type="ECO:0000256" key="11">
    <source>
        <dbReference type="PIRSR" id="PIRSR628651-50"/>
    </source>
</evidence>
<name>A0A5E4M2H5_9HEMI</name>
<evidence type="ECO:0000256" key="14">
    <source>
        <dbReference type="RuleBase" id="RU361213"/>
    </source>
</evidence>
<organism evidence="16 17">
    <name type="scientific">Cinara cedri</name>
    <dbReference type="NCBI Taxonomy" id="506608"/>
    <lineage>
        <taxon>Eukaryota</taxon>
        <taxon>Metazoa</taxon>
        <taxon>Ecdysozoa</taxon>
        <taxon>Arthropoda</taxon>
        <taxon>Hexapoda</taxon>
        <taxon>Insecta</taxon>
        <taxon>Pterygota</taxon>
        <taxon>Neoptera</taxon>
        <taxon>Paraneoptera</taxon>
        <taxon>Hemiptera</taxon>
        <taxon>Sternorrhyncha</taxon>
        <taxon>Aphidomorpha</taxon>
        <taxon>Aphidoidea</taxon>
        <taxon>Aphididae</taxon>
        <taxon>Lachninae</taxon>
        <taxon>Cinara</taxon>
    </lineage>
</organism>